<keyword evidence="1" id="KW-0472">Membrane</keyword>
<feature type="transmembrane region" description="Helical" evidence="1">
    <location>
        <begin position="43"/>
        <end position="62"/>
    </location>
</feature>
<evidence type="ECO:0000256" key="1">
    <source>
        <dbReference type="SAM" id="Phobius"/>
    </source>
</evidence>
<sequence length="96" mass="9797">MRAPRSPHTLRAALRRQTVLTLALPALALIVLIGATLSAPLAGVLLAALLLVLALMRALLPVRAVGALAVRSRGLDVAVLLALALGIAVLSTSPNL</sequence>
<dbReference type="AlphaFoldDB" id="A0A3R8QUN8"/>
<keyword evidence="3" id="KW-1185">Reference proteome</keyword>
<gene>
    <name evidence="2" type="ORF">DS079_07745</name>
</gene>
<name>A0A3R8QUN8_9MICO</name>
<evidence type="ECO:0000313" key="2">
    <source>
        <dbReference type="EMBL" id="RRR19010.1"/>
    </source>
</evidence>
<dbReference type="InterPro" id="IPR021385">
    <property type="entry name" value="DUF3017"/>
</dbReference>
<organism evidence="2 3">
    <name type="scientific">Brachybacterium paraconglomeratum</name>
    <dbReference type="NCBI Taxonomy" id="173362"/>
    <lineage>
        <taxon>Bacteria</taxon>
        <taxon>Bacillati</taxon>
        <taxon>Actinomycetota</taxon>
        <taxon>Actinomycetes</taxon>
        <taxon>Micrococcales</taxon>
        <taxon>Dermabacteraceae</taxon>
        <taxon>Brachybacterium</taxon>
    </lineage>
</organism>
<proteinExistence type="predicted"/>
<dbReference type="RefSeq" id="WP_126986338.1">
    <property type="nucleotide sequence ID" value="NZ_JALXWX010000111.1"/>
</dbReference>
<keyword evidence="1" id="KW-1133">Transmembrane helix</keyword>
<evidence type="ECO:0000313" key="3">
    <source>
        <dbReference type="Proteomes" id="UP000274327"/>
    </source>
</evidence>
<dbReference type="EMBL" id="QOCI01000005">
    <property type="protein sequence ID" value="RRR19010.1"/>
    <property type="molecule type" value="Genomic_DNA"/>
</dbReference>
<protein>
    <submittedName>
        <fullName evidence="2">DUF3017 domain-containing protein</fullName>
    </submittedName>
</protein>
<feature type="transmembrane region" description="Helical" evidence="1">
    <location>
        <begin position="20"/>
        <end position="37"/>
    </location>
</feature>
<reference evidence="2 3" key="1">
    <citation type="submission" date="2018-07" db="EMBL/GenBank/DDBJ databases">
        <title>Brachybacteriurn paraconglorneratum KCTC 9916.</title>
        <authorList>
            <person name="Li Y."/>
        </authorList>
    </citation>
    <scope>NUCLEOTIDE SEQUENCE [LARGE SCALE GENOMIC DNA]</scope>
    <source>
        <strain evidence="2 3">KCTC 9916</strain>
    </source>
</reference>
<dbReference type="GeneID" id="78120915"/>
<accession>A0A3R8QUN8</accession>
<dbReference type="Proteomes" id="UP000274327">
    <property type="component" value="Unassembled WGS sequence"/>
</dbReference>
<keyword evidence="1" id="KW-0812">Transmembrane</keyword>
<comment type="caution">
    <text evidence="2">The sequence shown here is derived from an EMBL/GenBank/DDBJ whole genome shotgun (WGS) entry which is preliminary data.</text>
</comment>
<dbReference type="Pfam" id="PF11222">
    <property type="entry name" value="DUF3017"/>
    <property type="match status" value="1"/>
</dbReference>
<feature type="transmembrane region" description="Helical" evidence="1">
    <location>
        <begin position="74"/>
        <end position="93"/>
    </location>
</feature>